<protein>
    <submittedName>
        <fullName evidence="1">Uncharacterized protein</fullName>
    </submittedName>
</protein>
<proteinExistence type="predicted"/>
<evidence type="ECO:0000313" key="2">
    <source>
        <dbReference type="Proteomes" id="UP000316628"/>
    </source>
</evidence>
<keyword evidence="2" id="KW-1185">Reference proteome</keyword>
<dbReference type="RefSeq" id="WP_141983356.1">
    <property type="nucleotide sequence ID" value="NZ_VFPP01000001.1"/>
</dbReference>
<accession>A0A543JR32</accession>
<sequence length="248" mass="27301">MTTREELLNPLNEAFDKVKRAVEEMTTKFDEVTDKLSSPEVALVLGPVPLYLTRNDVEDLGELVQKVIDLADYAVQHHLPVVSLINQSFNWLENVKAPMSEMSSRTSVWRDQDFEYWREAAGFAYRTKATAQQGAIDDIAAKAEFISKWLFEIAQANVNYMVELAGIAAEVAGKVAQLAVKAGTIVLLPLAAADAADIVGNLVDKGLKNLVKEADRFMATLGKIREVESQLADYTKFPGGKWPEAVAG</sequence>
<name>A0A543JR32_9PSEU</name>
<comment type="caution">
    <text evidence="1">The sequence shown here is derived from an EMBL/GenBank/DDBJ whole genome shotgun (WGS) entry which is preliminary data.</text>
</comment>
<organism evidence="1 2">
    <name type="scientific">Saccharothrix saharensis</name>
    <dbReference type="NCBI Taxonomy" id="571190"/>
    <lineage>
        <taxon>Bacteria</taxon>
        <taxon>Bacillati</taxon>
        <taxon>Actinomycetota</taxon>
        <taxon>Actinomycetes</taxon>
        <taxon>Pseudonocardiales</taxon>
        <taxon>Pseudonocardiaceae</taxon>
        <taxon>Saccharothrix</taxon>
    </lineage>
</organism>
<dbReference type="OrthoDB" id="3688443at2"/>
<dbReference type="AlphaFoldDB" id="A0A543JR32"/>
<gene>
    <name evidence="1" type="ORF">FHX81_7778</name>
</gene>
<evidence type="ECO:0000313" key="1">
    <source>
        <dbReference type="EMBL" id="TQM85299.1"/>
    </source>
</evidence>
<reference evidence="1 2" key="1">
    <citation type="submission" date="2019-06" db="EMBL/GenBank/DDBJ databases">
        <title>Sequencing the genomes of 1000 actinobacteria strains.</title>
        <authorList>
            <person name="Klenk H.-P."/>
        </authorList>
    </citation>
    <scope>NUCLEOTIDE SEQUENCE [LARGE SCALE GENOMIC DNA]</scope>
    <source>
        <strain evidence="1 2">DSM 45456</strain>
    </source>
</reference>
<dbReference type="Proteomes" id="UP000316628">
    <property type="component" value="Unassembled WGS sequence"/>
</dbReference>
<dbReference type="EMBL" id="VFPP01000001">
    <property type="protein sequence ID" value="TQM85299.1"/>
    <property type="molecule type" value="Genomic_DNA"/>
</dbReference>